<evidence type="ECO:0000256" key="6">
    <source>
        <dbReference type="ARBA" id="ARBA00022603"/>
    </source>
</evidence>
<dbReference type="PANTHER" id="PTHR11579:SF0">
    <property type="entry name" value="PROTEIN-L-ISOASPARTATE(D-ASPARTATE) O-METHYLTRANSFERASE"/>
    <property type="match status" value="1"/>
</dbReference>
<evidence type="ECO:0000256" key="5">
    <source>
        <dbReference type="ARBA" id="ARBA00022490"/>
    </source>
</evidence>
<evidence type="ECO:0000256" key="8">
    <source>
        <dbReference type="ARBA" id="ARBA00022691"/>
    </source>
</evidence>
<dbReference type="GO" id="GO:0030091">
    <property type="term" value="P:protein repair"/>
    <property type="evidence" value="ECO:0007669"/>
    <property type="project" value="UniProtKB-UniRule"/>
</dbReference>
<evidence type="ECO:0000256" key="4">
    <source>
        <dbReference type="ARBA" id="ARBA00013346"/>
    </source>
</evidence>
<keyword evidence="7 10" id="KW-0808">Transferase</keyword>
<proteinExistence type="inferred from homology"/>
<evidence type="ECO:0000256" key="3">
    <source>
        <dbReference type="ARBA" id="ARBA00011890"/>
    </source>
</evidence>
<dbReference type="NCBIfam" id="TIGR00080">
    <property type="entry name" value="pimt"/>
    <property type="match status" value="1"/>
</dbReference>
<evidence type="ECO:0000256" key="7">
    <source>
        <dbReference type="ARBA" id="ARBA00022679"/>
    </source>
</evidence>
<accession>A0A921F1C1</accession>
<dbReference type="AlphaFoldDB" id="A0A921F1C1"/>
<comment type="similarity">
    <text evidence="2">Belongs to the methyltransferase superfamily. L-isoaspartyl/D-aspartyl protein methyltransferase family.</text>
</comment>
<gene>
    <name evidence="10" type="primary">pcm</name>
    <name evidence="10" type="ORF">K8V11_00870</name>
</gene>
<dbReference type="SUPFAM" id="SSF53335">
    <property type="entry name" value="S-adenosyl-L-methionine-dependent methyltransferases"/>
    <property type="match status" value="1"/>
</dbReference>
<dbReference type="Proteomes" id="UP000776650">
    <property type="component" value="Unassembled WGS sequence"/>
</dbReference>
<name>A0A921F1C1_9ACTN</name>
<evidence type="ECO:0000313" key="11">
    <source>
        <dbReference type="Proteomes" id="UP000776650"/>
    </source>
</evidence>
<dbReference type="EMBL" id="DYXM01000020">
    <property type="protein sequence ID" value="HJE89545.1"/>
    <property type="molecule type" value="Genomic_DNA"/>
</dbReference>
<keyword evidence="8" id="KW-0949">S-adenosyl-L-methionine</keyword>
<dbReference type="EC" id="2.1.1.77" evidence="3 9"/>
<dbReference type="PANTHER" id="PTHR11579">
    <property type="entry name" value="PROTEIN-L-ISOASPARTATE O-METHYLTRANSFERASE"/>
    <property type="match status" value="1"/>
</dbReference>
<reference evidence="10" key="2">
    <citation type="submission" date="2021-09" db="EMBL/GenBank/DDBJ databases">
        <authorList>
            <person name="Gilroy R."/>
        </authorList>
    </citation>
    <scope>NUCLEOTIDE SEQUENCE</scope>
    <source>
        <strain evidence="10">ChiGjej1B1-18357</strain>
    </source>
</reference>
<sequence>MGTLVSRLRVRFYGGMTGDERVREAMERVPREVFLPEDVRGRAGEDRPLSIGHGVTNSQPYTVRIMLELLGVQPGDSVLDVGAGSGWTTAILAELTGPEGSVLGTERLAPLVSPAAERVASLGYRNADVIAAPEGTVGTPDAGPFDRILVSAEARTLPQVLVDQLDDGGVLVIPVEGEMLRVRRTGGDIATTSHGRFSFVPLIEG</sequence>
<dbReference type="Gene3D" id="3.40.50.150">
    <property type="entry name" value="Vaccinia Virus protein VP39"/>
    <property type="match status" value="1"/>
</dbReference>
<keyword evidence="5" id="KW-0963">Cytoplasm</keyword>
<evidence type="ECO:0000256" key="9">
    <source>
        <dbReference type="NCBIfam" id="TIGR00080"/>
    </source>
</evidence>
<comment type="subcellular location">
    <subcellularLocation>
        <location evidence="1">Cytoplasm</location>
    </subcellularLocation>
</comment>
<evidence type="ECO:0000256" key="2">
    <source>
        <dbReference type="ARBA" id="ARBA00005369"/>
    </source>
</evidence>
<dbReference type="CDD" id="cd02440">
    <property type="entry name" value="AdoMet_MTases"/>
    <property type="match status" value="1"/>
</dbReference>
<dbReference type="InterPro" id="IPR000682">
    <property type="entry name" value="PCMT"/>
</dbReference>
<dbReference type="InterPro" id="IPR029063">
    <property type="entry name" value="SAM-dependent_MTases_sf"/>
</dbReference>
<dbReference type="Pfam" id="PF01135">
    <property type="entry name" value="PCMT"/>
    <property type="match status" value="1"/>
</dbReference>
<evidence type="ECO:0000313" key="10">
    <source>
        <dbReference type="EMBL" id="HJE89545.1"/>
    </source>
</evidence>
<comment type="caution">
    <text evidence="10">The sequence shown here is derived from an EMBL/GenBank/DDBJ whole genome shotgun (WGS) entry which is preliminary data.</text>
</comment>
<dbReference type="GO" id="GO:0004719">
    <property type="term" value="F:protein-L-isoaspartate (D-aspartate) O-methyltransferase activity"/>
    <property type="evidence" value="ECO:0007669"/>
    <property type="project" value="UniProtKB-UniRule"/>
</dbReference>
<dbReference type="GO" id="GO:0005737">
    <property type="term" value="C:cytoplasm"/>
    <property type="evidence" value="ECO:0007669"/>
    <property type="project" value="UniProtKB-SubCell"/>
</dbReference>
<reference evidence="10" key="1">
    <citation type="journal article" date="2021" name="PeerJ">
        <title>Extensive microbial diversity within the chicken gut microbiome revealed by metagenomics and culture.</title>
        <authorList>
            <person name="Gilroy R."/>
            <person name="Ravi A."/>
            <person name="Getino M."/>
            <person name="Pursley I."/>
            <person name="Horton D.L."/>
            <person name="Alikhan N.F."/>
            <person name="Baker D."/>
            <person name="Gharbi K."/>
            <person name="Hall N."/>
            <person name="Watson M."/>
            <person name="Adriaenssens E.M."/>
            <person name="Foster-Nyarko E."/>
            <person name="Jarju S."/>
            <person name="Secka A."/>
            <person name="Antonio M."/>
            <person name="Oren A."/>
            <person name="Chaudhuri R.R."/>
            <person name="La Ragione R."/>
            <person name="Hildebrand F."/>
            <person name="Pallen M.J."/>
        </authorList>
    </citation>
    <scope>NUCLEOTIDE SEQUENCE</scope>
    <source>
        <strain evidence="10">ChiGjej1B1-18357</strain>
    </source>
</reference>
<protein>
    <recommendedName>
        <fullName evidence="4 9">Protein-L-isoaspartate O-methyltransferase</fullName>
        <ecNumber evidence="3 9">2.1.1.77</ecNumber>
    </recommendedName>
</protein>
<evidence type="ECO:0000256" key="1">
    <source>
        <dbReference type="ARBA" id="ARBA00004496"/>
    </source>
</evidence>
<keyword evidence="6 10" id="KW-0489">Methyltransferase</keyword>
<dbReference type="GO" id="GO:0032259">
    <property type="term" value="P:methylation"/>
    <property type="evidence" value="ECO:0007669"/>
    <property type="project" value="UniProtKB-KW"/>
</dbReference>
<organism evidence="10 11">
    <name type="scientific">Dietzia timorensis</name>
    <dbReference type="NCBI Taxonomy" id="499555"/>
    <lineage>
        <taxon>Bacteria</taxon>
        <taxon>Bacillati</taxon>
        <taxon>Actinomycetota</taxon>
        <taxon>Actinomycetes</taxon>
        <taxon>Mycobacteriales</taxon>
        <taxon>Dietziaceae</taxon>
        <taxon>Dietzia</taxon>
    </lineage>
</organism>